<evidence type="ECO:0000313" key="3">
    <source>
        <dbReference type="Proteomes" id="UP000656732"/>
    </source>
</evidence>
<comment type="caution">
    <text evidence="2">The sequence shown here is derived from an EMBL/GenBank/DDBJ whole genome shotgun (WGS) entry which is preliminary data.</text>
</comment>
<dbReference type="Proteomes" id="UP000656732">
    <property type="component" value="Unassembled WGS sequence"/>
</dbReference>
<name>A0A918F084_9ACTN</name>
<proteinExistence type="predicted"/>
<keyword evidence="3" id="KW-1185">Reference proteome</keyword>
<feature type="compositionally biased region" description="Low complexity" evidence="1">
    <location>
        <begin position="36"/>
        <end position="48"/>
    </location>
</feature>
<evidence type="ECO:0000256" key="1">
    <source>
        <dbReference type="SAM" id="MobiDB-lite"/>
    </source>
</evidence>
<dbReference type="AlphaFoldDB" id="A0A918F084"/>
<accession>A0A918F084</accession>
<dbReference type="EMBL" id="BMTU01000009">
    <property type="protein sequence ID" value="GGQ92782.1"/>
    <property type="molecule type" value="Genomic_DNA"/>
</dbReference>
<sequence>MRSGRETVEVQATAGAVRAPKPFTRYDENADARNHGVVPGVRVPSSRSLPHTHARAGRIGAGRA</sequence>
<reference evidence="2" key="2">
    <citation type="submission" date="2020-09" db="EMBL/GenBank/DDBJ databases">
        <authorList>
            <person name="Sun Q."/>
            <person name="Ohkuma M."/>
        </authorList>
    </citation>
    <scope>NUCLEOTIDE SEQUENCE</scope>
    <source>
        <strain evidence="2">JCM 4403</strain>
    </source>
</reference>
<protein>
    <submittedName>
        <fullName evidence="2">Uncharacterized protein</fullName>
    </submittedName>
</protein>
<reference evidence="2" key="1">
    <citation type="journal article" date="2014" name="Int. J. Syst. Evol. Microbiol.">
        <title>Complete genome sequence of Corynebacterium casei LMG S-19264T (=DSM 44701T), isolated from a smear-ripened cheese.</title>
        <authorList>
            <consortium name="US DOE Joint Genome Institute (JGI-PGF)"/>
            <person name="Walter F."/>
            <person name="Albersmeier A."/>
            <person name="Kalinowski J."/>
            <person name="Ruckert C."/>
        </authorList>
    </citation>
    <scope>NUCLEOTIDE SEQUENCE</scope>
    <source>
        <strain evidence="2">JCM 4403</strain>
    </source>
</reference>
<organism evidence="2 3">
    <name type="scientific">Streptomyces pilosus</name>
    <dbReference type="NCBI Taxonomy" id="28893"/>
    <lineage>
        <taxon>Bacteria</taxon>
        <taxon>Bacillati</taxon>
        <taxon>Actinomycetota</taxon>
        <taxon>Actinomycetes</taxon>
        <taxon>Kitasatosporales</taxon>
        <taxon>Streptomycetaceae</taxon>
        <taxon>Streptomyces</taxon>
    </lineage>
</organism>
<evidence type="ECO:0000313" key="2">
    <source>
        <dbReference type="EMBL" id="GGQ92782.1"/>
    </source>
</evidence>
<gene>
    <name evidence="2" type="ORF">GCM10010280_45600</name>
</gene>
<feature type="region of interest" description="Disordered" evidence="1">
    <location>
        <begin position="35"/>
        <end position="64"/>
    </location>
</feature>